<organism evidence="1 2">
    <name type="scientific">Tagetes erecta</name>
    <name type="common">African marigold</name>
    <dbReference type="NCBI Taxonomy" id="13708"/>
    <lineage>
        <taxon>Eukaryota</taxon>
        <taxon>Viridiplantae</taxon>
        <taxon>Streptophyta</taxon>
        <taxon>Embryophyta</taxon>
        <taxon>Tracheophyta</taxon>
        <taxon>Spermatophyta</taxon>
        <taxon>Magnoliopsida</taxon>
        <taxon>eudicotyledons</taxon>
        <taxon>Gunneridae</taxon>
        <taxon>Pentapetalae</taxon>
        <taxon>asterids</taxon>
        <taxon>campanulids</taxon>
        <taxon>Asterales</taxon>
        <taxon>Asteraceae</taxon>
        <taxon>Asteroideae</taxon>
        <taxon>Heliantheae alliance</taxon>
        <taxon>Tageteae</taxon>
        <taxon>Tagetes</taxon>
    </lineage>
</organism>
<name>A0AAD8K1R7_TARER</name>
<keyword evidence="2" id="KW-1185">Reference proteome</keyword>
<comment type="caution">
    <text evidence="1">The sequence shown here is derived from an EMBL/GenBank/DDBJ whole genome shotgun (WGS) entry which is preliminary data.</text>
</comment>
<dbReference type="AlphaFoldDB" id="A0AAD8K1R7"/>
<proteinExistence type="predicted"/>
<protein>
    <submittedName>
        <fullName evidence="1">Uncharacterized protein</fullName>
    </submittedName>
</protein>
<gene>
    <name evidence="1" type="ORF">QVD17_35239</name>
</gene>
<dbReference type="EMBL" id="JAUHHV010000009">
    <property type="protein sequence ID" value="KAK1413466.1"/>
    <property type="molecule type" value="Genomic_DNA"/>
</dbReference>
<evidence type="ECO:0000313" key="1">
    <source>
        <dbReference type="EMBL" id="KAK1413466.1"/>
    </source>
</evidence>
<reference evidence="1" key="1">
    <citation type="journal article" date="2023" name="bioRxiv">
        <title>Improved chromosome-level genome assembly for marigold (Tagetes erecta).</title>
        <authorList>
            <person name="Jiang F."/>
            <person name="Yuan L."/>
            <person name="Wang S."/>
            <person name="Wang H."/>
            <person name="Xu D."/>
            <person name="Wang A."/>
            <person name="Fan W."/>
        </authorList>
    </citation>
    <scope>NUCLEOTIDE SEQUENCE</scope>
    <source>
        <strain evidence="1">WSJ</strain>
        <tissue evidence="1">Leaf</tissue>
    </source>
</reference>
<accession>A0AAD8K1R7</accession>
<sequence length="82" mass="9442">MITILPFEFTPCLAKKNMITILPFDFTPLKSHTNNRVWGGWDEGNHSPTPRDIEVRPPDSGKPVFWKHDACNIHEDIVRSNN</sequence>
<dbReference type="Proteomes" id="UP001229421">
    <property type="component" value="Unassembled WGS sequence"/>
</dbReference>
<evidence type="ECO:0000313" key="2">
    <source>
        <dbReference type="Proteomes" id="UP001229421"/>
    </source>
</evidence>